<dbReference type="RefSeq" id="WP_200310871.1">
    <property type="nucleotide sequence ID" value="NZ_JAENIM010000034.1"/>
</dbReference>
<organism evidence="7 8">
    <name type="scientific">Persicirhabdus sediminis</name>
    <dbReference type="NCBI Taxonomy" id="454144"/>
    <lineage>
        <taxon>Bacteria</taxon>
        <taxon>Pseudomonadati</taxon>
        <taxon>Verrucomicrobiota</taxon>
        <taxon>Verrucomicrobiia</taxon>
        <taxon>Verrucomicrobiales</taxon>
        <taxon>Verrucomicrobiaceae</taxon>
        <taxon>Persicirhabdus</taxon>
    </lineage>
</organism>
<dbReference type="PANTHER" id="PTHR43761">
    <property type="entry name" value="D-ISOMER SPECIFIC 2-HYDROXYACID DEHYDROGENASE FAMILY PROTEIN (AFU_ORTHOLOGUE AFUA_1G13630)"/>
    <property type="match status" value="1"/>
</dbReference>
<evidence type="ECO:0000256" key="3">
    <source>
        <dbReference type="ARBA" id="ARBA00023027"/>
    </source>
</evidence>
<evidence type="ECO:0000313" key="7">
    <source>
        <dbReference type="EMBL" id="MBK1790847.1"/>
    </source>
</evidence>
<dbReference type="InterPro" id="IPR029753">
    <property type="entry name" value="D-isomer_DH_CS"/>
</dbReference>
<dbReference type="InterPro" id="IPR050418">
    <property type="entry name" value="D-iso_2-hydroxyacid_DH_PdxB"/>
</dbReference>
<dbReference type="AlphaFoldDB" id="A0A8J7MCL4"/>
<dbReference type="EMBL" id="JAENIM010000034">
    <property type="protein sequence ID" value="MBK1790847.1"/>
    <property type="molecule type" value="Genomic_DNA"/>
</dbReference>
<gene>
    <name evidence="7" type="ORF">JIN82_06725</name>
</gene>
<dbReference type="Pfam" id="PF00389">
    <property type="entry name" value="2-Hacid_dh"/>
    <property type="match status" value="1"/>
</dbReference>
<sequence>MMKIAFLDSCTLHRGELDLSPLEALAEMVYYELTPAELIAERVAGMDAVITNKVPMTRETMEANPQLKLIQACATGVNLIDLEAASELGITVCNVSGYSTAGVAQHVFTLLLNLVTNIHRYAAEISSWPAEKMFCRLDYPVHDLAGKTMGIVGMGAIAEQVAVIAEAFGMKVQVLARDGSSNARRGDLARVDRETFFASSDVVSLHCPLTSETEHFINAEVLSLMKPSAYLINTGRGPLVDEVALLEALEAGEIGGAGLDVLAQEPPAKENALLKYAAGNLLITPHTAWTSVEARQRLLDGMVANVQNFQLGAPSNKVN</sequence>
<dbReference type="Pfam" id="PF02826">
    <property type="entry name" value="2-Hacid_dh_C"/>
    <property type="match status" value="1"/>
</dbReference>
<accession>A0A8J7MCL4</accession>
<dbReference type="SUPFAM" id="SSF52283">
    <property type="entry name" value="Formate/glycerate dehydrogenase catalytic domain-like"/>
    <property type="match status" value="1"/>
</dbReference>
<dbReference type="InterPro" id="IPR036291">
    <property type="entry name" value="NAD(P)-bd_dom_sf"/>
</dbReference>
<evidence type="ECO:0000259" key="6">
    <source>
        <dbReference type="Pfam" id="PF02826"/>
    </source>
</evidence>
<comment type="caution">
    <text evidence="7">The sequence shown here is derived from an EMBL/GenBank/DDBJ whole genome shotgun (WGS) entry which is preliminary data.</text>
</comment>
<reference evidence="7" key="1">
    <citation type="submission" date="2021-01" db="EMBL/GenBank/DDBJ databases">
        <title>Modified the classification status of verrucomicrobia.</title>
        <authorList>
            <person name="Feng X."/>
        </authorList>
    </citation>
    <scope>NUCLEOTIDE SEQUENCE</scope>
    <source>
        <strain evidence="7">_KCTC 22039</strain>
    </source>
</reference>
<feature type="domain" description="D-isomer specific 2-hydroxyacid dehydrogenase catalytic" evidence="5">
    <location>
        <begin position="18"/>
        <end position="319"/>
    </location>
</feature>
<keyword evidence="3" id="KW-0520">NAD</keyword>
<dbReference type="CDD" id="cd12162">
    <property type="entry name" value="2-Hacid_dh_4"/>
    <property type="match status" value="1"/>
</dbReference>
<evidence type="ECO:0000259" key="5">
    <source>
        <dbReference type="Pfam" id="PF00389"/>
    </source>
</evidence>
<dbReference type="SUPFAM" id="SSF51735">
    <property type="entry name" value="NAD(P)-binding Rossmann-fold domains"/>
    <property type="match status" value="1"/>
</dbReference>
<evidence type="ECO:0000313" key="8">
    <source>
        <dbReference type="Proteomes" id="UP000624703"/>
    </source>
</evidence>
<evidence type="ECO:0000256" key="1">
    <source>
        <dbReference type="ARBA" id="ARBA00005854"/>
    </source>
</evidence>
<keyword evidence="2 4" id="KW-0560">Oxidoreductase</keyword>
<proteinExistence type="inferred from homology"/>
<dbReference type="Gene3D" id="3.40.50.720">
    <property type="entry name" value="NAD(P)-binding Rossmann-like Domain"/>
    <property type="match status" value="2"/>
</dbReference>
<dbReference type="InterPro" id="IPR006140">
    <property type="entry name" value="D-isomer_DH_NAD-bd"/>
</dbReference>
<dbReference type="InterPro" id="IPR006139">
    <property type="entry name" value="D-isomer_2_OHA_DH_cat_dom"/>
</dbReference>
<name>A0A8J7MCL4_9BACT</name>
<protein>
    <submittedName>
        <fullName evidence="7">D-2-hydroxyacid dehydrogenase</fullName>
    </submittedName>
</protein>
<keyword evidence="8" id="KW-1185">Reference proteome</keyword>
<feature type="domain" description="D-isomer specific 2-hydroxyacid dehydrogenase NAD-binding" evidence="6">
    <location>
        <begin position="109"/>
        <end position="288"/>
    </location>
</feature>
<evidence type="ECO:0000256" key="4">
    <source>
        <dbReference type="RuleBase" id="RU003719"/>
    </source>
</evidence>
<comment type="similarity">
    <text evidence="1 4">Belongs to the D-isomer specific 2-hydroxyacid dehydrogenase family.</text>
</comment>
<dbReference type="GO" id="GO:0016616">
    <property type="term" value="F:oxidoreductase activity, acting on the CH-OH group of donors, NAD or NADP as acceptor"/>
    <property type="evidence" value="ECO:0007669"/>
    <property type="project" value="InterPro"/>
</dbReference>
<dbReference type="PROSITE" id="PS00671">
    <property type="entry name" value="D_2_HYDROXYACID_DH_3"/>
    <property type="match status" value="1"/>
</dbReference>
<evidence type="ECO:0000256" key="2">
    <source>
        <dbReference type="ARBA" id="ARBA00023002"/>
    </source>
</evidence>
<dbReference type="GO" id="GO:0051287">
    <property type="term" value="F:NAD binding"/>
    <property type="evidence" value="ECO:0007669"/>
    <property type="project" value="InterPro"/>
</dbReference>
<dbReference type="PANTHER" id="PTHR43761:SF1">
    <property type="entry name" value="D-ISOMER SPECIFIC 2-HYDROXYACID DEHYDROGENASE CATALYTIC DOMAIN-CONTAINING PROTEIN-RELATED"/>
    <property type="match status" value="1"/>
</dbReference>
<dbReference type="Proteomes" id="UP000624703">
    <property type="component" value="Unassembled WGS sequence"/>
</dbReference>
<dbReference type="PROSITE" id="PS00670">
    <property type="entry name" value="D_2_HYDROXYACID_DH_2"/>
    <property type="match status" value="1"/>
</dbReference>